<accession>A0ABC8SK13</accession>
<evidence type="ECO:0000313" key="7">
    <source>
        <dbReference type="EMBL" id="CAK9155398.1"/>
    </source>
</evidence>
<evidence type="ECO:0000256" key="3">
    <source>
        <dbReference type="ARBA" id="ARBA00022884"/>
    </source>
</evidence>
<feature type="repeat" description="Pumilio" evidence="4">
    <location>
        <begin position="296"/>
        <end position="332"/>
    </location>
</feature>
<feature type="repeat" description="Pumilio" evidence="4">
    <location>
        <begin position="527"/>
        <end position="562"/>
    </location>
</feature>
<sequence length="666" mass="74592">MENRIGAGNGNTQRHHSKDSPSLFPTSGSFSFPQNSSQNHSRYTNQSPRKANSPFYPYQTLDSAFSGLDLSSSRRDQQFSSPPRSLYDEAGYSTPLDDRIFGEDFLRFSFHGREQTNWSLERSRVQNAVNGQLGDFGGTHRDPMVGSESWQGLLTPSNSMAVAGEPRYGGDYVNPCSDIILRNNHVSFLHRKEQLPRQIGTQVPNTSCLYRDGFDTRFMGNFEGPVNGFVPNNLYNQTQNSYSRSLYQLSQQLNSLSLADLRGNIVALAKEQYGCRLLQMKFEDPKEEETEMVLSEVIDNVVDLMKNQFGNHLIQKLVEVCTEEQRTRIVLSVTKIRFQLIVICLNPHGARAVKKLLEHLTTPQQISLVLSALSPGAAVLSNDPIAHQVIQYCLIRFTTQDTKSQGENRELLVAEIIANAKHLAEDCYGNYVVQHLLGLRIPGVTAALLRQLEGSYVHLSCNKYASNVVEKCLTESTEEHSTRIIMELLQCPKPSMLLLDPFGNYVIQSALSSSKSQGENRELLVAEIIANAKHLAEDCYGNYVVQHLLGLRIPGVTAALLRQLEGSYVHLSCNKYASNVVEKCLTESTEEHSTRIIMELLQCPKPSMLLLDPFGNYVIQSALSSSKGPVHDALVNLVRMNAHSMQTNLYGKKVLAWFDKNKWQPV</sequence>
<organism evidence="7 8">
    <name type="scientific">Ilex paraguariensis</name>
    <name type="common">yerba mate</name>
    <dbReference type="NCBI Taxonomy" id="185542"/>
    <lineage>
        <taxon>Eukaryota</taxon>
        <taxon>Viridiplantae</taxon>
        <taxon>Streptophyta</taxon>
        <taxon>Embryophyta</taxon>
        <taxon>Tracheophyta</taxon>
        <taxon>Spermatophyta</taxon>
        <taxon>Magnoliopsida</taxon>
        <taxon>eudicotyledons</taxon>
        <taxon>Gunneridae</taxon>
        <taxon>Pentapetalae</taxon>
        <taxon>asterids</taxon>
        <taxon>campanulids</taxon>
        <taxon>Aquifoliales</taxon>
        <taxon>Aquifoliaceae</taxon>
        <taxon>Ilex</taxon>
    </lineage>
</organism>
<dbReference type="InterPro" id="IPR033133">
    <property type="entry name" value="PUM-HD"/>
</dbReference>
<evidence type="ECO:0000256" key="1">
    <source>
        <dbReference type="ARBA" id="ARBA00022737"/>
    </source>
</evidence>
<gene>
    <name evidence="7" type="ORF">ILEXP_LOCUS23807</name>
</gene>
<dbReference type="EMBL" id="CAUOFW020002702">
    <property type="protein sequence ID" value="CAK9155398.1"/>
    <property type="molecule type" value="Genomic_DNA"/>
</dbReference>
<evidence type="ECO:0000256" key="4">
    <source>
        <dbReference type="PROSITE-ProRule" id="PRU00317"/>
    </source>
</evidence>
<feature type="repeat" description="Pumilio" evidence="4">
    <location>
        <begin position="451"/>
        <end position="487"/>
    </location>
</feature>
<feature type="compositionally biased region" description="Polar residues" evidence="5">
    <location>
        <begin position="23"/>
        <end position="50"/>
    </location>
</feature>
<dbReference type="PANTHER" id="PTHR12537:SF63">
    <property type="entry name" value="PUMILIO HOMOLOG 15"/>
    <property type="match status" value="1"/>
</dbReference>
<feature type="domain" description="PUM-HD" evidence="6">
    <location>
        <begin position="238"/>
        <end position="662"/>
    </location>
</feature>
<dbReference type="Pfam" id="PF00806">
    <property type="entry name" value="PUF"/>
    <property type="match status" value="10"/>
</dbReference>
<dbReference type="PROSITE" id="PS50303">
    <property type="entry name" value="PUM_HD"/>
    <property type="match status" value="1"/>
</dbReference>
<dbReference type="InterPro" id="IPR011989">
    <property type="entry name" value="ARM-like"/>
</dbReference>
<dbReference type="AlphaFoldDB" id="A0ABC8SK13"/>
<evidence type="ECO:0000313" key="8">
    <source>
        <dbReference type="Proteomes" id="UP001642360"/>
    </source>
</evidence>
<dbReference type="Gene3D" id="1.25.10.10">
    <property type="entry name" value="Leucine-rich Repeat Variant"/>
    <property type="match status" value="3"/>
</dbReference>
<dbReference type="PROSITE" id="PS50302">
    <property type="entry name" value="PUM"/>
    <property type="match status" value="7"/>
</dbReference>
<dbReference type="GO" id="GO:0003723">
    <property type="term" value="F:RNA binding"/>
    <property type="evidence" value="ECO:0007669"/>
    <property type="project" value="UniProtKB-KW"/>
</dbReference>
<dbReference type="GO" id="GO:0006417">
    <property type="term" value="P:regulation of translation"/>
    <property type="evidence" value="ECO:0007669"/>
    <property type="project" value="UniProtKB-KW"/>
</dbReference>
<feature type="repeat" description="Pumilio" evidence="4">
    <location>
        <begin position="563"/>
        <end position="599"/>
    </location>
</feature>
<protein>
    <recommendedName>
        <fullName evidence="6">PUM-HD domain-containing protein</fullName>
    </recommendedName>
</protein>
<keyword evidence="8" id="KW-1185">Reference proteome</keyword>
<keyword evidence="3" id="KW-0694">RNA-binding</keyword>
<reference evidence="7 8" key="1">
    <citation type="submission" date="2024-02" db="EMBL/GenBank/DDBJ databases">
        <authorList>
            <person name="Vignale AGUSTIN F."/>
            <person name="Sosa J E."/>
            <person name="Modenutti C."/>
        </authorList>
    </citation>
    <scope>NUCLEOTIDE SEQUENCE [LARGE SCALE GENOMIC DNA]</scope>
</reference>
<dbReference type="PANTHER" id="PTHR12537">
    <property type="entry name" value="RNA BINDING PROTEIN PUMILIO-RELATED"/>
    <property type="match status" value="1"/>
</dbReference>
<keyword evidence="1" id="KW-0677">Repeat</keyword>
<name>A0ABC8SK13_9AQUA</name>
<dbReference type="Proteomes" id="UP001642360">
    <property type="component" value="Unassembled WGS sequence"/>
</dbReference>
<comment type="caution">
    <text evidence="7">The sequence shown here is derived from an EMBL/GenBank/DDBJ whole genome shotgun (WGS) entry which is preliminary data.</text>
</comment>
<feature type="region of interest" description="Disordered" evidence="5">
    <location>
        <begin position="69"/>
        <end position="92"/>
    </location>
</feature>
<dbReference type="SUPFAM" id="SSF48371">
    <property type="entry name" value="ARM repeat"/>
    <property type="match status" value="2"/>
</dbReference>
<dbReference type="InterPro" id="IPR016024">
    <property type="entry name" value="ARM-type_fold"/>
</dbReference>
<evidence type="ECO:0000259" key="6">
    <source>
        <dbReference type="PROSITE" id="PS50303"/>
    </source>
</evidence>
<evidence type="ECO:0000256" key="2">
    <source>
        <dbReference type="ARBA" id="ARBA00022845"/>
    </source>
</evidence>
<feature type="repeat" description="Pumilio" evidence="4">
    <location>
        <begin position="335"/>
        <end position="371"/>
    </location>
</feature>
<keyword evidence="2" id="KW-0810">Translation regulation</keyword>
<proteinExistence type="predicted"/>
<dbReference type="SMART" id="SM00025">
    <property type="entry name" value="Pumilio"/>
    <property type="match status" value="10"/>
</dbReference>
<feature type="repeat" description="Pumilio" evidence="4">
    <location>
        <begin position="260"/>
        <end position="295"/>
    </location>
</feature>
<feature type="region of interest" description="Disordered" evidence="5">
    <location>
        <begin position="1"/>
        <end position="56"/>
    </location>
</feature>
<evidence type="ECO:0000256" key="5">
    <source>
        <dbReference type="SAM" id="MobiDB-lite"/>
    </source>
</evidence>
<feature type="repeat" description="Pumilio" evidence="4">
    <location>
        <begin position="415"/>
        <end position="450"/>
    </location>
</feature>
<dbReference type="InterPro" id="IPR001313">
    <property type="entry name" value="Pumilio_RNA-bd_rpt"/>
</dbReference>